<dbReference type="PANTHER" id="PTHR33099:SF7">
    <property type="entry name" value="MYND-TYPE DOMAIN-CONTAINING PROTEIN"/>
    <property type="match status" value="1"/>
</dbReference>
<dbReference type="RefSeq" id="XP_009521260.1">
    <property type="nucleotide sequence ID" value="XM_009522965.1"/>
</dbReference>
<feature type="region of interest" description="Disordered" evidence="1">
    <location>
        <begin position="149"/>
        <end position="168"/>
    </location>
</feature>
<dbReference type="AlphaFoldDB" id="G4YT46"/>
<dbReference type="InParanoid" id="G4YT46"/>
<proteinExistence type="predicted"/>
<evidence type="ECO:0000313" key="3">
    <source>
        <dbReference type="Proteomes" id="UP000002640"/>
    </source>
</evidence>
<evidence type="ECO:0000313" key="2">
    <source>
        <dbReference type="EMBL" id="EGZ25972.1"/>
    </source>
</evidence>
<reference evidence="2 3" key="1">
    <citation type="journal article" date="2006" name="Science">
        <title>Phytophthora genome sequences uncover evolutionary origins and mechanisms of pathogenesis.</title>
        <authorList>
            <person name="Tyler B.M."/>
            <person name="Tripathy S."/>
            <person name="Zhang X."/>
            <person name="Dehal P."/>
            <person name="Jiang R.H."/>
            <person name="Aerts A."/>
            <person name="Arredondo F.D."/>
            <person name="Baxter L."/>
            <person name="Bensasson D."/>
            <person name="Beynon J.L."/>
            <person name="Chapman J."/>
            <person name="Damasceno C.M."/>
            <person name="Dorrance A.E."/>
            <person name="Dou D."/>
            <person name="Dickerman A.W."/>
            <person name="Dubchak I.L."/>
            <person name="Garbelotto M."/>
            <person name="Gijzen M."/>
            <person name="Gordon S.G."/>
            <person name="Govers F."/>
            <person name="Grunwald N.J."/>
            <person name="Huang W."/>
            <person name="Ivors K.L."/>
            <person name="Jones R.W."/>
            <person name="Kamoun S."/>
            <person name="Krampis K."/>
            <person name="Lamour K.H."/>
            <person name="Lee M.K."/>
            <person name="McDonald W.H."/>
            <person name="Medina M."/>
            <person name="Meijer H.J."/>
            <person name="Nordberg E.K."/>
            <person name="Maclean D.J."/>
            <person name="Ospina-Giraldo M.D."/>
            <person name="Morris P.F."/>
            <person name="Phuntumart V."/>
            <person name="Putnam N.H."/>
            <person name="Rash S."/>
            <person name="Rose J.K."/>
            <person name="Sakihama Y."/>
            <person name="Salamov A.A."/>
            <person name="Savidor A."/>
            <person name="Scheuring C.F."/>
            <person name="Smith B.M."/>
            <person name="Sobral B.W."/>
            <person name="Terry A."/>
            <person name="Torto-Alalibo T.A."/>
            <person name="Win J."/>
            <person name="Xu Z."/>
            <person name="Zhang H."/>
            <person name="Grigoriev I.V."/>
            <person name="Rokhsar D.S."/>
            <person name="Boore J.L."/>
        </authorList>
    </citation>
    <scope>NUCLEOTIDE SEQUENCE [LARGE SCALE GENOMIC DNA]</scope>
    <source>
        <strain evidence="2 3">P6497</strain>
    </source>
</reference>
<feature type="region of interest" description="Disordered" evidence="1">
    <location>
        <begin position="1"/>
        <end position="20"/>
    </location>
</feature>
<dbReference type="PANTHER" id="PTHR33099">
    <property type="entry name" value="FE2OG DIOXYGENASE DOMAIN-CONTAINING PROTEIN"/>
    <property type="match status" value="1"/>
</dbReference>
<organism evidence="2 3">
    <name type="scientific">Phytophthora sojae (strain P6497)</name>
    <name type="common">Soybean stem and root rot agent</name>
    <name type="synonym">Phytophthora megasperma f. sp. glycines</name>
    <dbReference type="NCBI Taxonomy" id="1094619"/>
    <lineage>
        <taxon>Eukaryota</taxon>
        <taxon>Sar</taxon>
        <taxon>Stramenopiles</taxon>
        <taxon>Oomycota</taxon>
        <taxon>Peronosporomycetes</taxon>
        <taxon>Peronosporales</taxon>
        <taxon>Peronosporaceae</taxon>
        <taxon>Phytophthora</taxon>
    </lineage>
</organism>
<evidence type="ECO:0000256" key="1">
    <source>
        <dbReference type="SAM" id="MobiDB-lite"/>
    </source>
</evidence>
<keyword evidence="3" id="KW-1185">Reference proteome</keyword>
<name>G4YT46_PHYSP</name>
<accession>G4YT46</accession>
<dbReference type="Proteomes" id="UP000002640">
    <property type="component" value="Unassembled WGS sequence"/>
</dbReference>
<dbReference type="GeneID" id="20645520"/>
<sequence length="168" mass="18070">MVSIEEDFEEGDWPFGGEGEPGDVHVPSGPACIKISEILAAADENAGEYSFGGRADTLLAAPGLVIKEIGTIGVPLGQEQAEKLIAKCEKSPFGHNYNTKMDENVRKSWQLAPDQVEITNTLWAPGLEELTKTIGQRLGHLNARCTSSWSTEKAATSSSTRTPRKKTG</sequence>
<dbReference type="KEGG" id="psoj:PHYSODRAFT_326921"/>
<feature type="compositionally biased region" description="Acidic residues" evidence="1">
    <location>
        <begin position="1"/>
        <end position="12"/>
    </location>
</feature>
<protein>
    <submittedName>
        <fullName evidence="2">Uncharacterized protein</fullName>
    </submittedName>
</protein>
<gene>
    <name evidence="2" type="ORF">PHYSODRAFT_326921</name>
</gene>
<dbReference type="EMBL" id="JH159152">
    <property type="protein sequence ID" value="EGZ25972.1"/>
    <property type="molecule type" value="Genomic_DNA"/>
</dbReference>